<protein>
    <submittedName>
        <fullName evidence="8">CoA pyrophosphatase</fullName>
    </submittedName>
</protein>
<dbReference type="PROSITE" id="PS51462">
    <property type="entry name" value="NUDIX"/>
    <property type="match status" value="1"/>
</dbReference>
<feature type="domain" description="Nudix hydrolase" evidence="7">
    <location>
        <begin position="25"/>
        <end position="156"/>
    </location>
</feature>
<keyword evidence="5" id="KW-0460">Magnesium</keyword>
<dbReference type="InterPro" id="IPR000086">
    <property type="entry name" value="NUDIX_hydrolase_dom"/>
</dbReference>
<dbReference type="Gene3D" id="3.90.79.10">
    <property type="entry name" value="Nucleoside Triphosphate Pyrophosphohydrolase"/>
    <property type="match status" value="1"/>
</dbReference>
<evidence type="ECO:0000313" key="8">
    <source>
        <dbReference type="EMBL" id="MFD1006638.1"/>
    </source>
</evidence>
<dbReference type="Proteomes" id="UP001597048">
    <property type="component" value="Unassembled WGS sequence"/>
</dbReference>
<dbReference type="SUPFAM" id="SSF55811">
    <property type="entry name" value="Nudix"/>
    <property type="match status" value="1"/>
</dbReference>
<evidence type="ECO:0000256" key="1">
    <source>
        <dbReference type="ARBA" id="ARBA00001936"/>
    </source>
</evidence>
<evidence type="ECO:0000259" key="7">
    <source>
        <dbReference type="PROSITE" id="PS51462"/>
    </source>
</evidence>
<accession>A0ABW3KEJ4</accession>
<evidence type="ECO:0000256" key="3">
    <source>
        <dbReference type="ARBA" id="ARBA00022723"/>
    </source>
</evidence>
<comment type="cofactor">
    <cofactor evidence="1">
        <name>Mn(2+)</name>
        <dbReference type="ChEBI" id="CHEBI:29035"/>
    </cofactor>
</comment>
<name>A0ABW3KEJ4_9GAMM</name>
<evidence type="ECO:0000313" key="9">
    <source>
        <dbReference type="Proteomes" id="UP001597048"/>
    </source>
</evidence>
<keyword evidence="6" id="KW-0464">Manganese</keyword>
<dbReference type="CDD" id="cd03426">
    <property type="entry name" value="NUDIX_CoAse_Nudt7"/>
    <property type="match status" value="1"/>
</dbReference>
<dbReference type="EMBL" id="JBHTJS010000002">
    <property type="protein sequence ID" value="MFD1006638.1"/>
    <property type="molecule type" value="Genomic_DNA"/>
</dbReference>
<dbReference type="InterPro" id="IPR045121">
    <property type="entry name" value="CoAse"/>
</dbReference>
<comment type="cofactor">
    <cofactor evidence="2">
        <name>Mg(2+)</name>
        <dbReference type="ChEBI" id="CHEBI:18420"/>
    </cofactor>
</comment>
<sequence>MTLDELKTRLNLLPPLPDPHLPAHAYPAAVLMPVLQTGQGLELILTRRSRHLRNHPGQVSFPGGRVESTDTSLWHTAVRESWEEIGLLPELCQPLAQLQAQYTISDFALTPFLGLIEGSPEFKLNPGEVDELFQVPLEYLLDLRHHLLFYANRQGQRHQVVFIRWRGVWIWGITAAIIHQLAQQIAR</sequence>
<evidence type="ECO:0000256" key="6">
    <source>
        <dbReference type="ARBA" id="ARBA00023211"/>
    </source>
</evidence>
<gene>
    <name evidence="8" type="ORF">ACFQ1C_00445</name>
</gene>
<evidence type="ECO:0000256" key="2">
    <source>
        <dbReference type="ARBA" id="ARBA00001946"/>
    </source>
</evidence>
<keyword evidence="9" id="KW-1185">Reference proteome</keyword>
<proteinExistence type="predicted"/>
<dbReference type="InterPro" id="IPR015797">
    <property type="entry name" value="NUDIX_hydrolase-like_dom_sf"/>
</dbReference>
<dbReference type="PANTHER" id="PTHR12992">
    <property type="entry name" value="NUDIX HYDROLASE"/>
    <property type="match status" value="1"/>
</dbReference>
<dbReference type="RefSeq" id="WP_379556565.1">
    <property type="nucleotide sequence ID" value="NZ_JBHTJS010000002.1"/>
</dbReference>
<keyword evidence="3" id="KW-0479">Metal-binding</keyword>
<keyword evidence="4" id="KW-0378">Hydrolase</keyword>
<dbReference type="PANTHER" id="PTHR12992:SF11">
    <property type="entry name" value="MITOCHONDRIAL COENZYME A DIPHOSPHATASE NUDT8"/>
    <property type="match status" value="1"/>
</dbReference>
<comment type="caution">
    <text evidence="8">The sequence shown here is derived from an EMBL/GenBank/DDBJ whole genome shotgun (WGS) entry which is preliminary data.</text>
</comment>
<evidence type="ECO:0000256" key="5">
    <source>
        <dbReference type="ARBA" id="ARBA00022842"/>
    </source>
</evidence>
<evidence type="ECO:0000256" key="4">
    <source>
        <dbReference type="ARBA" id="ARBA00022801"/>
    </source>
</evidence>
<dbReference type="Pfam" id="PF00293">
    <property type="entry name" value="NUDIX"/>
    <property type="match status" value="1"/>
</dbReference>
<dbReference type="NCBIfam" id="NF007980">
    <property type="entry name" value="PRK10707.1"/>
    <property type="match status" value="1"/>
</dbReference>
<reference evidence="9" key="1">
    <citation type="journal article" date="2019" name="Int. J. Syst. Evol. Microbiol.">
        <title>The Global Catalogue of Microorganisms (GCM) 10K type strain sequencing project: providing services to taxonomists for standard genome sequencing and annotation.</title>
        <authorList>
            <consortium name="The Broad Institute Genomics Platform"/>
            <consortium name="The Broad Institute Genome Sequencing Center for Infectious Disease"/>
            <person name="Wu L."/>
            <person name="Ma J."/>
        </authorList>
    </citation>
    <scope>NUCLEOTIDE SEQUENCE [LARGE SCALE GENOMIC DNA]</scope>
    <source>
        <strain evidence="9">CCUG 60525</strain>
    </source>
</reference>
<organism evidence="8 9">
    <name type="scientific">Oceanisphaera ostreae</name>
    <dbReference type="NCBI Taxonomy" id="914151"/>
    <lineage>
        <taxon>Bacteria</taxon>
        <taxon>Pseudomonadati</taxon>
        <taxon>Pseudomonadota</taxon>
        <taxon>Gammaproteobacteria</taxon>
        <taxon>Aeromonadales</taxon>
        <taxon>Aeromonadaceae</taxon>
        <taxon>Oceanisphaera</taxon>
    </lineage>
</organism>